<dbReference type="Gene3D" id="3.30.70.100">
    <property type="match status" value="1"/>
</dbReference>
<keyword evidence="2" id="KW-0812">Transmembrane</keyword>
<keyword evidence="4" id="KW-0503">Monooxygenase</keyword>
<organism evidence="4 5">
    <name type="scientific">Gordonia mangrovi</name>
    <dbReference type="NCBI Taxonomy" id="2665643"/>
    <lineage>
        <taxon>Bacteria</taxon>
        <taxon>Bacillati</taxon>
        <taxon>Actinomycetota</taxon>
        <taxon>Actinomycetes</taxon>
        <taxon>Mycobacteriales</taxon>
        <taxon>Gordoniaceae</taxon>
        <taxon>Gordonia</taxon>
    </lineage>
</organism>
<feature type="transmembrane region" description="Helical" evidence="2">
    <location>
        <begin position="138"/>
        <end position="159"/>
    </location>
</feature>
<proteinExistence type="predicted"/>
<accession>A0A6L7GMZ5</accession>
<evidence type="ECO:0000259" key="3">
    <source>
        <dbReference type="PROSITE" id="PS51725"/>
    </source>
</evidence>
<dbReference type="RefSeq" id="WP_160900975.1">
    <property type="nucleotide sequence ID" value="NZ_CP102850.1"/>
</dbReference>
<dbReference type="Proteomes" id="UP000475545">
    <property type="component" value="Unassembled WGS sequence"/>
</dbReference>
<evidence type="ECO:0000256" key="1">
    <source>
        <dbReference type="SAM" id="MobiDB-lite"/>
    </source>
</evidence>
<dbReference type="PANTHER" id="PTHR40057:SF1">
    <property type="entry name" value="SLR1162 PROTEIN"/>
    <property type="match status" value="1"/>
</dbReference>
<reference evidence="4 5" key="1">
    <citation type="submission" date="2019-11" db="EMBL/GenBank/DDBJ databases">
        <title>Gordonia sp. nov., a novel actinobacterium isolated from mangrove soil in Hainan.</title>
        <authorList>
            <person name="Huang X."/>
            <person name="Xie Y."/>
            <person name="Chu X."/>
            <person name="Xiao K."/>
        </authorList>
    </citation>
    <scope>NUCLEOTIDE SEQUENCE [LARGE SCALE GENOMIC DNA]</scope>
    <source>
        <strain evidence="4 5">HNM0687</strain>
    </source>
</reference>
<dbReference type="SUPFAM" id="SSF54909">
    <property type="entry name" value="Dimeric alpha+beta barrel"/>
    <property type="match status" value="1"/>
</dbReference>
<dbReference type="InterPro" id="IPR011008">
    <property type="entry name" value="Dimeric_a/b-barrel"/>
</dbReference>
<dbReference type="Pfam" id="PF03992">
    <property type="entry name" value="ABM"/>
    <property type="match status" value="1"/>
</dbReference>
<keyword evidence="4" id="KW-0560">Oxidoreductase</keyword>
<comment type="caution">
    <text evidence="4">The sequence shown here is derived from an EMBL/GenBank/DDBJ whole genome shotgun (WGS) entry which is preliminary data.</text>
</comment>
<dbReference type="PANTHER" id="PTHR40057">
    <property type="entry name" value="SLR1162 PROTEIN"/>
    <property type="match status" value="1"/>
</dbReference>
<gene>
    <name evidence="4" type="ORF">GIY30_05975</name>
</gene>
<evidence type="ECO:0000313" key="4">
    <source>
        <dbReference type="EMBL" id="MXP20903.1"/>
    </source>
</evidence>
<feature type="region of interest" description="Disordered" evidence="1">
    <location>
        <begin position="1"/>
        <end position="20"/>
    </location>
</feature>
<dbReference type="PROSITE" id="PS51725">
    <property type="entry name" value="ABM"/>
    <property type="match status" value="1"/>
</dbReference>
<protein>
    <submittedName>
        <fullName evidence="4">Antibiotic biosynthesis monooxygenase</fullName>
    </submittedName>
</protein>
<keyword evidence="2" id="KW-1133">Transmembrane helix</keyword>
<dbReference type="InterPro" id="IPR038762">
    <property type="entry name" value="ABM_predict"/>
</dbReference>
<dbReference type="EMBL" id="WMBR01000001">
    <property type="protein sequence ID" value="MXP20903.1"/>
    <property type="molecule type" value="Genomic_DNA"/>
</dbReference>
<dbReference type="GO" id="GO:0004497">
    <property type="term" value="F:monooxygenase activity"/>
    <property type="evidence" value="ECO:0007669"/>
    <property type="project" value="UniProtKB-KW"/>
</dbReference>
<keyword evidence="5" id="KW-1185">Reference proteome</keyword>
<evidence type="ECO:0000256" key="2">
    <source>
        <dbReference type="SAM" id="Phobius"/>
    </source>
</evidence>
<name>A0A6L7GMZ5_9ACTN</name>
<feature type="domain" description="ABM" evidence="3">
    <location>
        <begin position="19"/>
        <end position="107"/>
    </location>
</feature>
<keyword evidence="2" id="KW-0472">Membrane</keyword>
<sequence length="196" mass="21943">MATDDTGAAAEQPQSSTQVTASVARRIEPGREHDFVSWTDAGIALARTFPGFLGGGWLRNSRIDNEYYVVYRFADEKTMDDWVSSPVRKAWLSRGEGVAVEYATHRLSGIEGWFEPQQHLTQAVRVAGAPPPRWKQAITIWLGFFPMLLLINLVVVSRIDGLPVVLTTLIATLINTPIMVYVVLPWITARLARWLH</sequence>
<evidence type="ECO:0000313" key="5">
    <source>
        <dbReference type="Proteomes" id="UP000475545"/>
    </source>
</evidence>
<feature type="transmembrane region" description="Helical" evidence="2">
    <location>
        <begin position="165"/>
        <end position="187"/>
    </location>
</feature>
<dbReference type="InterPro" id="IPR007138">
    <property type="entry name" value="ABM_dom"/>
</dbReference>
<dbReference type="AlphaFoldDB" id="A0A6L7GMZ5"/>